<dbReference type="GO" id="GO:0000976">
    <property type="term" value="F:transcription cis-regulatory region binding"/>
    <property type="evidence" value="ECO:0007669"/>
    <property type="project" value="TreeGrafter"/>
</dbReference>
<comment type="similarity">
    <text evidence="1">Belongs to the LysR transcriptional regulatory family.</text>
</comment>
<dbReference type="SUPFAM" id="SSF46785">
    <property type="entry name" value="Winged helix' DNA-binding domain"/>
    <property type="match status" value="1"/>
</dbReference>
<dbReference type="AlphaFoldDB" id="A0A0H3J7X1"/>
<evidence type="ECO:0000313" key="6">
    <source>
        <dbReference type="EMBL" id="AJA51093.1"/>
    </source>
</evidence>
<evidence type="ECO:0000256" key="4">
    <source>
        <dbReference type="ARBA" id="ARBA00023163"/>
    </source>
</evidence>
<dbReference type="Pfam" id="PF00126">
    <property type="entry name" value="HTH_1"/>
    <property type="match status" value="1"/>
</dbReference>
<accession>A0A0H3J7X1</accession>
<reference evidence="7" key="2">
    <citation type="submission" date="2015-10" db="EMBL/GenBank/DDBJ databases">
        <title>Improved Draft Genome Sequence of Clostridium pasteurianum Strain ATCC 6013 (DSM 525) Using a Hybrid Next-Generation Sequencing Approach.</title>
        <authorList>
            <person name="Pyne M.E."/>
            <person name="Utturkar S.M."/>
            <person name="Brown S.D."/>
            <person name="Moo-Young M."/>
            <person name="Chung D.A."/>
            <person name="Chou P.C."/>
        </authorList>
    </citation>
    <scope>NUCLEOTIDE SEQUENCE</scope>
    <source>
        <strain evidence="7">ATCC 6013</strain>
    </source>
</reference>
<dbReference type="EMBL" id="CP009268">
    <property type="protein sequence ID" value="AJA51093.1"/>
    <property type="molecule type" value="Genomic_DNA"/>
</dbReference>
<dbReference type="InterPro" id="IPR036388">
    <property type="entry name" value="WH-like_DNA-bd_sf"/>
</dbReference>
<dbReference type="PATRIC" id="fig|1262449.3.peg.1963"/>
<evidence type="ECO:0000256" key="2">
    <source>
        <dbReference type="ARBA" id="ARBA00023015"/>
    </source>
</evidence>
<protein>
    <submittedName>
        <fullName evidence="6">LysR family transcriptional regulator</fullName>
    </submittedName>
    <submittedName>
        <fullName evidence="7">Transcriptional regulator, LysR family</fullName>
    </submittedName>
</protein>
<dbReference type="Gene3D" id="1.10.10.10">
    <property type="entry name" value="Winged helix-like DNA-binding domain superfamily/Winged helix DNA-binding domain"/>
    <property type="match status" value="1"/>
</dbReference>
<name>A0A0H3J7X1_CLOPA</name>
<reference evidence="6 9" key="1">
    <citation type="journal article" date="2015" name="Genome Announc.">
        <title>Complete Genome Sequence of the Nitrogen-Fixing and Solvent-Producing Clostridium pasteurianum DSM 525.</title>
        <authorList>
            <person name="Poehlein A."/>
            <person name="Grosse-Honebrink A."/>
            <person name="Zhang Y."/>
            <person name="Minton N.P."/>
            <person name="Daniel R."/>
        </authorList>
    </citation>
    <scope>NUCLEOTIDE SEQUENCE [LARGE SCALE GENOMIC DNA]</scope>
    <source>
        <strain evidence="6">DSM 525</strain>
        <strain evidence="9">DSM 525 / ATCC 6013</strain>
    </source>
</reference>
<keyword evidence="9" id="KW-1185">Reference proteome</keyword>
<dbReference type="PANTHER" id="PTHR30126">
    <property type="entry name" value="HTH-TYPE TRANSCRIPTIONAL REGULATOR"/>
    <property type="match status" value="1"/>
</dbReference>
<dbReference type="PANTHER" id="PTHR30126:SF78">
    <property type="entry name" value="HTH LYSR-TYPE DOMAIN-CONTAINING PROTEIN"/>
    <property type="match status" value="1"/>
</dbReference>
<evidence type="ECO:0000259" key="5">
    <source>
        <dbReference type="PROSITE" id="PS50931"/>
    </source>
</evidence>
<evidence type="ECO:0000313" key="7">
    <source>
        <dbReference type="EMBL" id="KRU12899.1"/>
    </source>
</evidence>
<feature type="domain" description="HTH lysR-type" evidence="5">
    <location>
        <begin position="1"/>
        <end position="58"/>
    </location>
</feature>
<dbReference type="Proteomes" id="UP000028042">
    <property type="component" value="Unassembled WGS sequence"/>
</dbReference>
<dbReference type="CDD" id="cd05466">
    <property type="entry name" value="PBP2_LTTR_substrate"/>
    <property type="match status" value="1"/>
</dbReference>
<keyword evidence="2" id="KW-0805">Transcription regulation</keyword>
<dbReference type="EMBL" id="JPGY02000001">
    <property type="protein sequence ID" value="KRU12899.1"/>
    <property type="molecule type" value="Genomic_DNA"/>
</dbReference>
<dbReference type="Gene3D" id="3.40.190.290">
    <property type="match status" value="1"/>
</dbReference>
<dbReference type="GO" id="GO:0003700">
    <property type="term" value="F:DNA-binding transcription factor activity"/>
    <property type="evidence" value="ECO:0007669"/>
    <property type="project" value="InterPro"/>
</dbReference>
<dbReference type="eggNOG" id="COG0583">
    <property type="taxonomic scope" value="Bacteria"/>
</dbReference>
<proteinExistence type="inferred from homology"/>
<dbReference type="Proteomes" id="UP000030905">
    <property type="component" value="Chromosome"/>
</dbReference>
<dbReference type="SUPFAM" id="SSF53850">
    <property type="entry name" value="Periplasmic binding protein-like II"/>
    <property type="match status" value="1"/>
</dbReference>
<gene>
    <name evidence="6" type="ORF">CLPA_c10050</name>
    <name evidence="7" type="ORF">CP6013_02147</name>
</gene>
<organism evidence="6 9">
    <name type="scientific">Clostridium pasteurianum DSM 525 = ATCC 6013</name>
    <dbReference type="NCBI Taxonomy" id="1262449"/>
    <lineage>
        <taxon>Bacteria</taxon>
        <taxon>Bacillati</taxon>
        <taxon>Bacillota</taxon>
        <taxon>Clostridia</taxon>
        <taxon>Eubacteriales</taxon>
        <taxon>Clostridiaceae</taxon>
        <taxon>Clostridium</taxon>
    </lineage>
</organism>
<dbReference type="GeneID" id="93073203"/>
<sequence length="289" mass="33498">MDEKDYEIILSLYDLKNMTKTSKKLFITQPALTKRIKKIEKSLGIQLLIRSKQGVIFTPEGESIVPYIRTITNTLKQMRQHIDSNQGTIGGSLSIGVSLNYSHYRLPETLKNYMQSFPNVDVSIITDQSKNLYNMLENDNISIAVLRGEYKWNQGLIHLCTEPMCLVCSNENSKRPLDSYPYIGRHTDSILHGKIQTWLLENGLSTDNTKIWIDNIDTCVEMAKHGLGWSILPKICLENFHGYVKNLYFQDGTPFTRSTYILYKDLYYSLPQVKLFIEYLLNNERNYEK</sequence>
<evidence type="ECO:0000313" key="8">
    <source>
        <dbReference type="Proteomes" id="UP000028042"/>
    </source>
</evidence>
<dbReference type="RefSeq" id="WP_003444720.1">
    <property type="nucleotide sequence ID" value="NZ_ANZB01000005.1"/>
</dbReference>
<dbReference type="PRINTS" id="PR00039">
    <property type="entry name" value="HTHLYSR"/>
</dbReference>
<dbReference type="KEGG" id="cpae:CPAST_c10050"/>
<dbReference type="Pfam" id="PF03466">
    <property type="entry name" value="LysR_substrate"/>
    <property type="match status" value="1"/>
</dbReference>
<evidence type="ECO:0000256" key="1">
    <source>
        <dbReference type="ARBA" id="ARBA00009437"/>
    </source>
</evidence>
<dbReference type="InterPro" id="IPR036390">
    <property type="entry name" value="WH_DNA-bd_sf"/>
</dbReference>
<evidence type="ECO:0000256" key="3">
    <source>
        <dbReference type="ARBA" id="ARBA00023125"/>
    </source>
</evidence>
<reference evidence="7 8" key="3">
    <citation type="journal article" name="Genome Announc.">
        <title>Improved Draft Genome Sequence of Clostridium pasteurianum Strain ATCC 6013 (DSM 525) Using a Hybrid Next-Generation Sequencing Approach.</title>
        <authorList>
            <person name="Pyne M.E."/>
            <person name="Utturkar S."/>
            <person name="Brown S.D."/>
            <person name="Moo-Young M."/>
            <person name="Chung D.A."/>
            <person name="Chou C.P."/>
        </authorList>
    </citation>
    <scope>NUCLEOTIDE SEQUENCE [LARGE SCALE GENOMIC DNA]</scope>
    <source>
        <strain evidence="7 8">ATCC 6013</strain>
    </source>
</reference>
<keyword evidence="3" id="KW-0238">DNA-binding</keyword>
<dbReference type="InterPro" id="IPR000847">
    <property type="entry name" value="LysR_HTH_N"/>
</dbReference>
<dbReference type="KEGG" id="cpat:CLPA_c10050"/>
<dbReference type="InterPro" id="IPR005119">
    <property type="entry name" value="LysR_subst-bd"/>
</dbReference>
<dbReference type="PROSITE" id="PS50931">
    <property type="entry name" value="HTH_LYSR"/>
    <property type="match status" value="1"/>
</dbReference>
<keyword evidence="4" id="KW-0804">Transcription</keyword>
<evidence type="ECO:0000313" key="9">
    <source>
        <dbReference type="Proteomes" id="UP000030905"/>
    </source>
</evidence>